<name>X6PEE5_RETFI</name>
<feature type="region of interest" description="Disordered" evidence="2">
    <location>
        <begin position="1"/>
        <end position="127"/>
    </location>
</feature>
<dbReference type="CDD" id="cd16494">
    <property type="entry name" value="RING-CH-C4HC3_ZSWM2"/>
    <property type="match status" value="1"/>
</dbReference>
<dbReference type="Pfam" id="PF04434">
    <property type="entry name" value="SWIM"/>
    <property type="match status" value="1"/>
</dbReference>
<dbReference type="InterPro" id="IPR039903">
    <property type="entry name" value="Zswim2"/>
</dbReference>
<dbReference type="GO" id="GO:0061630">
    <property type="term" value="F:ubiquitin protein ligase activity"/>
    <property type="evidence" value="ECO:0007669"/>
    <property type="project" value="InterPro"/>
</dbReference>
<evidence type="ECO:0008006" key="7">
    <source>
        <dbReference type="Google" id="ProtNLM"/>
    </source>
</evidence>
<dbReference type="OrthoDB" id="2122982at2759"/>
<keyword evidence="1" id="KW-0862">Zinc</keyword>
<feature type="domain" description="SWIM-type" evidence="4">
    <location>
        <begin position="192"/>
        <end position="224"/>
    </location>
</feature>
<dbReference type="PANTHER" id="PTHR21540">
    <property type="entry name" value="RING FINGER AND SWIM DOMAIN-CONTAINING PROTEIN 2"/>
    <property type="match status" value="1"/>
</dbReference>
<evidence type="ECO:0000259" key="3">
    <source>
        <dbReference type="PROSITE" id="PS50089"/>
    </source>
</evidence>
<keyword evidence="6" id="KW-1185">Reference proteome</keyword>
<evidence type="ECO:0000313" key="5">
    <source>
        <dbReference type="EMBL" id="ETO36473.1"/>
    </source>
</evidence>
<gene>
    <name evidence="5" type="ORF">RFI_00589</name>
</gene>
<feature type="compositionally biased region" description="Basic residues" evidence="2">
    <location>
        <begin position="52"/>
        <end position="67"/>
    </location>
</feature>
<evidence type="ECO:0000256" key="2">
    <source>
        <dbReference type="SAM" id="MobiDB-lite"/>
    </source>
</evidence>
<dbReference type="PROSITE" id="PS50089">
    <property type="entry name" value="ZF_RING_2"/>
    <property type="match status" value="1"/>
</dbReference>
<evidence type="ECO:0000256" key="1">
    <source>
        <dbReference type="PROSITE-ProRule" id="PRU00175"/>
    </source>
</evidence>
<dbReference type="GO" id="GO:0008270">
    <property type="term" value="F:zinc ion binding"/>
    <property type="evidence" value="ECO:0007669"/>
    <property type="project" value="UniProtKB-KW"/>
</dbReference>
<feature type="compositionally biased region" description="Basic and acidic residues" evidence="2">
    <location>
        <begin position="10"/>
        <end position="28"/>
    </location>
</feature>
<dbReference type="Proteomes" id="UP000023152">
    <property type="component" value="Unassembled WGS sequence"/>
</dbReference>
<dbReference type="AlphaFoldDB" id="X6PEE5"/>
<accession>X6PEE5</accession>
<organism evidence="5 6">
    <name type="scientific">Reticulomyxa filosa</name>
    <dbReference type="NCBI Taxonomy" id="46433"/>
    <lineage>
        <taxon>Eukaryota</taxon>
        <taxon>Sar</taxon>
        <taxon>Rhizaria</taxon>
        <taxon>Retaria</taxon>
        <taxon>Foraminifera</taxon>
        <taxon>Monothalamids</taxon>
        <taxon>Reticulomyxidae</taxon>
        <taxon>Reticulomyxa</taxon>
    </lineage>
</organism>
<keyword evidence="1" id="KW-0479">Metal-binding</keyword>
<comment type="caution">
    <text evidence="5">The sequence shown here is derived from an EMBL/GenBank/DDBJ whole genome shotgun (WGS) entry which is preliminary data.</text>
</comment>
<dbReference type="SUPFAM" id="SSF57850">
    <property type="entry name" value="RING/U-box"/>
    <property type="match status" value="1"/>
</dbReference>
<dbReference type="InterPro" id="IPR007527">
    <property type="entry name" value="Znf_SWIM"/>
</dbReference>
<evidence type="ECO:0000259" key="4">
    <source>
        <dbReference type="PROSITE" id="PS50966"/>
    </source>
</evidence>
<dbReference type="InterPro" id="IPR001841">
    <property type="entry name" value="Znf_RING"/>
</dbReference>
<dbReference type="EMBL" id="ASPP01000624">
    <property type="protein sequence ID" value="ETO36473.1"/>
    <property type="molecule type" value="Genomic_DNA"/>
</dbReference>
<feature type="domain" description="RING-type" evidence="3">
    <location>
        <begin position="299"/>
        <end position="349"/>
    </location>
</feature>
<protein>
    <recommendedName>
        <fullName evidence="7">SWIM-type domain-containing protein</fullName>
    </recommendedName>
</protein>
<dbReference type="InterPro" id="IPR013083">
    <property type="entry name" value="Znf_RING/FYVE/PHD"/>
</dbReference>
<reference evidence="5 6" key="1">
    <citation type="journal article" date="2013" name="Curr. Biol.">
        <title>The Genome of the Foraminiferan Reticulomyxa filosa.</title>
        <authorList>
            <person name="Glockner G."/>
            <person name="Hulsmann N."/>
            <person name="Schleicher M."/>
            <person name="Noegel A.A."/>
            <person name="Eichinger L."/>
            <person name="Gallinger C."/>
            <person name="Pawlowski J."/>
            <person name="Sierra R."/>
            <person name="Euteneuer U."/>
            <person name="Pillet L."/>
            <person name="Moustafa A."/>
            <person name="Platzer M."/>
            <person name="Groth M."/>
            <person name="Szafranski K."/>
            <person name="Schliwa M."/>
        </authorList>
    </citation>
    <scope>NUCLEOTIDE SEQUENCE [LARGE SCALE GENOMIC DNA]</scope>
</reference>
<sequence length="400" mass="45785">MKRAKLQKIKKTESEVHNNDKIPESEPKQRRKRKRAEISATDVPSESVTKSPPRRRRKITFHSKIKQRGQPEEPEKIGEETENKASPDKNADKSTESTDDKDKKEKEEKKEEKQPEKRLHRWRTSCPQSTKERIERFKKVIFSLDIQLYTPSLCCFISPFRAQTQRLFMISATEVSDTRRQYAVLGSTGNVYTVEISHVNTCNCPDSVRGNLCKHVLFVLLKVLKIKSDSPYLYQRSLVTSELQKIFSEAPKISIGVLANEAVRKKYHEKMGGEMITDKEADPDSNKGVARKACDGGDCPVCMDELDESKEELVWCKAQCGQNLHKECFTIWAKQSENRGESVTCVYCRAEWVGDSVNQPKKKKGLQPKQKIFFPIFFNSLLFQKNIGSGIGATYLNLAE</sequence>
<evidence type="ECO:0000313" key="6">
    <source>
        <dbReference type="Proteomes" id="UP000023152"/>
    </source>
</evidence>
<feature type="compositionally biased region" description="Basic and acidic residues" evidence="2">
    <location>
        <begin position="69"/>
        <end position="117"/>
    </location>
</feature>
<dbReference type="OMA" id="FMISATE"/>
<proteinExistence type="predicted"/>
<keyword evidence="1" id="KW-0863">Zinc-finger</keyword>
<dbReference type="Gene3D" id="3.30.40.10">
    <property type="entry name" value="Zinc/RING finger domain, C3HC4 (zinc finger)"/>
    <property type="match status" value="1"/>
</dbReference>
<dbReference type="PROSITE" id="PS50966">
    <property type="entry name" value="ZF_SWIM"/>
    <property type="match status" value="1"/>
</dbReference>
<dbReference type="PANTHER" id="PTHR21540:SF0">
    <property type="entry name" value="PHD FAMILY PROTEIN"/>
    <property type="match status" value="1"/>
</dbReference>